<feature type="transmembrane region" description="Helical" evidence="1">
    <location>
        <begin position="55"/>
        <end position="73"/>
    </location>
</feature>
<comment type="caution">
    <text evidence="2">The sequence shown here is derived from an EMBL/GenBank/DDBJ whole genome shotgun (WGS) entry which is preliminary data.</text>
</comment>
<dbReference type="AlphaFoldDB" id="A0A9W4H368"/>
<keyword evidence="1" id="KW-0812">Transmembrane</keyword>
<dbReference type="InterPro" id="IPR036259">
    <property type="entry name" value="MFS_trans_sf"/>
</dbReference>
<sequence>MRGEPDRTWLLCFPLFVCGLGMGCCFGSVFAVALGDVTAEEAGSASGTLNAVQQLAYAAGSALVSTLYLARAAGDRPGGALTASLLAVLGAVAVCLACLPLLPRRAAESGH</sequence>
<dbReference type="SUPFAM" id="SSF103473">
    <property type="entry name" value="MFS general substrate transporter"/>
    <property type="match status" value="1"/>
</dbReference>
<accession>A0A9W4H368</accession>
<organism evidence="2 3">
    <name type="scientific">Actinacidiphila bryophytorum</name>
    <dbReference type="NCBI Taxonomy" id="1436133"/>
    <lineage>
        <taxon>Bacteria</taxon>
        <taxon>Bacillati</taxon>
        <taxon>Actinomycetota</taxon>
        <taxon>Actinomycetes</taxon>
        <taxon>Kitasatosporales</taxon>
        <taxon>Streptomycetaceae</taxon>
        <taxon>Actinacidiphila</taxon>
    </lineage>
</organism>
<proteinExistence type="predicted"/>
<evidence type="ECO:0000313" key="3">
    <source>
        <dbReference type="Proteomes" id="UP001153328"/>
    </source>
</evidence>
<dbReference type="RefSeq" id="WP_205045126.1">
    <property type="nucleotide sequence ID" value="NZ_CAJVAX010000018.1"/>
</dbReference>
<evidence type="ECO:0000256" key="1">
    <source>
        <dbReference type="SAM" id="Phobius"/>
    </source>
</evidence>
<keyword evidence="1" id="KW-0472">Membrane</keyword>
<feature type="transmembrane region" description="Helical" evidence="1">
    <location>
        <begin position="12"/>
        <end position="35"/>
    </location>
</feature>
<keyword evidence="3" id="KW-1185">Reference proteome</keyword>
<gene>
    <name evidence="2" type="ORF">SBRY_40556</name>
</gene>
<keyword evidence="1" id="KW-1133">Transmembrane helix</keyword>
<evidence type="ECO:0000313" key="2">
    <source>
        <dbReference type="EMBL" id="CAG7647025.1"/>
    </source>
</evidence>
<dbReference type="PROSITE" id="PS51257">
    <property type="entry name" value="PROKAR_LIPOPROTEIN"/>
    <property type="match status" value="1"/>
</dbReference>
<dbReference type="Gene3D" id="1.20.1250.20">
    <property type="entry name" value="MFS general substrate transporter like domains"/>
    <property type="match status" value="1"/>
</dbReference>
<evidence type="ECO:0008006" key="4">
    <source>
        <dbReference type="Google" id="ProtNLM"/>
    </source>
</evidence>
<feature type="transmembrane region" description="Helical" evidence="1">
    <location>
        <begin position="80"/>
        <end position="102"/>
    </location>
</feature>
<reference evidence="2" key="1">
    <citation type="submission" date="2021-06" db="EMBL/GenBank/DDBJ databases">
        <authorList>
            <person name="Arsene-Ploetze F."/>
        </authorList>
    </citation>
    <scope>NUCLEOTIDE SEQUENCE</scope>
    <source>
        <strain evidence="2">SBRY1</strain>
    </source>
</reference>
<protein>
    <recommendedName>
        <fullName evidence="4">MFS transporter</fullName>
    </recommendedName>
</protein>
<dbReference type="EMBL" id="CAJVAX010000018">
    <property type="protein sequence ID" value="CAG7647025.1"/>
    <property type="molecule type" value="Genomic_DNA"/>
</dbReference>
<dbReference type="Proteomes" id="UP001153328">
    <property type="component" value="Unassembled WGS sequence"/>
</dbReference>
<name>A0A9W4H368_9ACTN</name>